<dbReference type="GO" id="GO:2001046">
    <property type="term" value="P:positive regulation of integrin-mediated signaling pathway"/>
    <property type="evidence" value="ECO:0007669"/>
    <property type="project" value="EnsemblMetazoa"/>
</dbReference>
<evidence type="ECO:0000313" key="3">
    <source>
        <dbReference type="Proteomes" id="UP000001070"/>
    </source>
</evidence>
<dbReference type="GO" id="GO:0060250">
    <property type="term" value="P:germ-line stem-cell niche homeostasis"/>
    <property type="evidence" value="ECO:0007669"/>
    <property type="project" value="EnsemblMetazoa"/>
</dbReference>
<dbReference type="GO" id="GO:0036098">
    <property type="term" value="P:male germ-line stem cell population maintenance"/>
    <property type="evidence" value="ECO:0007669"/>
    <property type="project" value="EnsemblMetazoa"/>
</dbReference>
<gene>
    <name evidence="2" type="primary">Dgri\GH11414</name>
    <name evidence="2" type="ORF">Dgri_GH11414</name>
</gene>
<name>B4K3U2_DROGR</name>
<dbReference type="GO" id="GO:0031594">
    <property type="term" value="C:neuromuscular junction"/>
    <property type="evidence" value="ECO:0007669"/>
    <property type="project" value="EnsemblMetazoa"/>
</dbReference>
<dbReference type="PhylomeDB" id="B4K3U2"/>
<proteinExistence type="predicted"/>
<dbReference type="GO" id="GO:0051082">
    <property type="term" value="F:unfolded protein binding"/>
    <property type="evidence" value="ECO:0007669"/>
    <property type="project" value="InterPro"/>
</dbReference>
<dbReference type="Pfam" id="PF01556">
    <property type="entry name" value="DnaJ_C"/>
    <property type="match status" value="1"/>
</dbReference>
<protein>
    <submittedName>
        <fullName evidence="2">GH11414</fullName>
    </submittedName>
</protein>
<dbReference type="GO" id="GO:0090129">
    <property type="term" value="P:positive regulation of synapse maturation"/>
    <property type="evidence" value="ECO:0007669"/>
    <property type="project" value="EnsemblMetazoa"/>
</dbReference>
<dbReference type="CDD" id="cd10747">
    <property type="entry name" value="DnaJ_C"/>
    <property type="match status" value="1"/>
</dbReference>
<dbReference type="AlphaFoldDB" id="B4K3U2"/>
<dbReference type="FunFam" id="2.60.260.20:FF:000013">
    <property type="entry name" value="DnaJ subfamily B member 11"/>
    <property type="match status" value="1"/>
</dbReference>
<dbReference type="InterPro" id="IPR008971">
    <property type="entry name" value="HSP40/DnaJ_pept-bd"/>
</dbReference>
<dbReference type="EMBL" id="CH925879">
    <property type="protein sequence ID" value="EDW04324.1"/>
    <property type="molecule type" value="Genomic_DNA"/>
</dbReference>
<keyword evidence="3" id="KW-1185">Reference proteome</keyword>
<dbReference type="SUPFAM" id="SSF49493">
    <property type="entry name" value="HSP40/DnaJ peptide-binding domain"/>
    <property type="match status" value="2"/>
</dbReference>
<dbReference type="InterPro" id="IPR002939">
    <property type="entry name" value="DnaJ_C"/>
</dbReference>
<evidence type="ECO:0000313" key="2">
    <source>
        <dbReference type="EMBL" id="EDW04324.1"/>
    </source>
</evidence>
<dbReference type="PANTHER" id="PTHR44298:SF1">
    <property type="entry name" value="DNAJ HOMOLOG SUBFAMILY B MEMBER 11"/>
    <property type="match status" value="1"/>
</dbReference>
<dbReference type="Proteomes" id="UP000001070">
    <property type="component" value="Unassembled WGS sequence"/>
</dbReference>
<dbReference type="OrthoDB" id="550424at2759"/>
<dbReference type="InParanoid" id="B4K3U2"/>
<dbReference type="PANTHER" id="PTHR44298">
    <property type="entry name" value="DNAJ HOMOLOG SUBFAMILY B MEMBER 11"/>
    <property type="match status" value="1"/>
</dbReference>
<dbReference type="GO" id="GO:0005178">
    <property type="term" value="F:integrin binding"/>
    <property type="evidence" value="ECO:0007669"/>
    <property type="project" value="EnsemblMetazoa"/>
</dbReference>
<evidence type="ECO:0000259" key="1">
    <source>
        <dbReference type="Pfam" id="PF01556"/>
    </source>
</evidence>
<dbReference type="HOGENOM" id="CLU_017633_6_1_1"/>
<dbReference type="GO" id="GO:0006457">
    <property type="term" value="P:protein folding"/>
    <property type="evidence" value="ECO:0007669"/>
    <property type="project" value="InterPro"/>
</dbReference>
<accession>B4K3U2</accession>
<dbReference type="GO" id="GO:0051787">
    <property type="term" value="F:misfolded protein binding"/>
    <property type="evidence" value="ECO:0007669"/>
    <property type="project" value="TreeGrafter"/>
</dbReference>
<dbReference type="GO" id="GO:0005615">
    <property type="term" value="C:extracellular space"/>
    <property type="evidence" value="ECO:0007669"/>
    <property type="project" value="EnsemblMetazoa"/>
</dbReference>
<feature type="domain" description="Chaperone DnaJ C-terminal" evidence="1">
    <location>
        <begin position="28"/>
        <end position="153"/>
    </location>
</feature>
<dbReference type="Gene3D" id="2.60.260.20">
    <property type="entry name" value="Urease metallochaperone UreE, N-terminal domain"/>
    <property type="match status" value="2"/>
</dbReference>
<dbReference type="STRING" id="7222.B4K3U2"/>
<reference evidence="2 3" key="1">
    <citation type="journal article" date="2007" name="Nature">
        <title>Evolution of genes and genomes on the Drosophila phylogeny.</title>
        <authorList>
            <consortium name="Drosophila 12 Genomes Consortium"/>
            <person name="Clark A.G."/>
            <person name="Eisen M.B."/>
            <person name="Smith D.R."/>
            <person name="Bergman C.M."/>
            <person name="Oliver B."/>
            <person name="Markow T.A."/>
            <person name="Kaufman T.C."/>
            <person name="Kellis M."/>
            <person name="Gelbart W."/>
            <person name="Iyer V.N."/>
            <person name="Pollard D.A."/>
            <person name="Sackton T.B."/>
            <person name="Larracuente A.M."/>
            <person name="Singh N.D."/>
            <person name="Abad J.P."/>
            <person name="Abt D.N."/>
            <person name="Adryan B."/>
            <person name="Aguade M."/>
            <person name="Akashi H."/>
            <person name="Anderson W.W."/>
            <person name="Aquadro C.F."/>
            <person name="Ardell D.H."/>
            <person name="Arguello R."/>
            <person name="Artieri C.G."/>
            <person name="Barbash D.A."/>
            <person name="Barker D."/>
            <person name="Barsanti P."/>
            <person name="Batterham P."/>
            <person name="Batzoglou S."/>
            <person name="Begun D."/>
            <person name="Bhutkar A."/>
            <person name="Blanco E."/>
            <person name="Bosak S.A."/>
            <person name="Bradley R.K."/>
            <person name="Brand A.D."/>
            <person name="Brent M.R."/>
            <person name="Brooks A.N."/>
            <person name="Brown R.H."/>
            <person name="Butlin R.K."/>
            <person name="Caggese C."/>
            <person name="Calvi B.R."/>
            <person name="Bernardo de Carvalho A."/>
            <person name="Caspi A."/>
            <person name="Castrezana S."/>
            <person name="Celniker S.E."/>
            <person name="Chang J.L."/>
            <person name="Chapple C."/>
            <person name="Chatterji S."/>
            <person name="Chinwalla A."/>
            <person name="Civetta A."/>
            <person name="Clifton S.W."/>
            <person name="Comeron J.M."/>
            <person name="Costello J.C."/>
            <person name="Coyne J.A."/>
            <person name="Daub J."/>
            <person name="David R.G."/>
            <person name="Delcher A.L."/>
            <person name="Delehaunty K."/>
            <person name="Do C.B."/>
            <person name="Ebling H."/>
            <person name="Edwards K."/>
            <person name="Eickbush T."/>
            <person name="Evans J.D."/>
            <person name="Filipski A."/>
            <person name="Findeiss S."/>
            <person name="Freyhult E."/>
            <person name="Fulton L."/>
            <person name="Fulton R."/>
            <person name="Garcia A.C."/>
            <person name="Gardiner A."/>
            <person name="Garfield D.A."/>
            <person name="Garvin B.E."/>
            <person name="Gibson G."/>
            <person name="Gilbert D."/>
            <person name="Gnerre S."/>
            <person name="Godfrey J."/>
            <person name="Good R."/>
            <person name="Gotea V."/>
            <person name="Gravely B."/>
            <person name="Greenberg A.J."/>
            <person name="Griffiths-Jones S."/>
            <person name="Gross S."/>
            <person name="Guigo R."/>
            <person name="Gustafson E.A."/>
            <person name="Haerty W."/>
            <person name="Hahn M.W."/>
            <person name="Halligan D.L."/>
            <person name="Halpern A.L."/>
            <person name="Halter G.M."/>
            <person name="Han M.V."/>
            <person name="Heger A."/>
            <person name="Hillier L."/>
            <person name="Hinrichs A.S."/>
            <person name="Holmes I."/>
            <person name="Hoskins R.A."/>
            <person name="Hubisz M.J."/>
            <person name="Hultmark D."/>
            <person name="Huntley M.A."/>
            <person name="Jaffe D.B."/>
            <person name="Jagadeeshan S."/>
            <person name="Jeck W.R."/>
            <person name="Johnson J."/>
            <person name="Jones C.D."/>
            <person name="Jordan W.C."/>
            <person name="Karpen G.H."/>
            <person name="Kataoka E."/>
            <person name="Keightley P.D."/>
            <person name="Kheradpour P."/>
            <person name="Kirkness E.F."/>
            <person name="Koerich L.B."/>
            <person name="Kristiansen K."/>
            <person name="Kudrna D."/>
            <person name="Kulathinal R.J."/>
            <person name="Kumar S."/>
            <person name="Kwok R."/>
            <person name="Lander E."/>
            <person name="Langley C.H."/>
            <person name="Lapoint R."/>
            <person name="Lazzaro B.P."/>
            <person name="Lee S.J."/>
            <person name="Levesque L."/>
            <person name="Li R."/>
            <person name="Lin C.F."/>
            <person name="Lin M.F."/>
            <person name="Lindblad-Toh K."/>
            <person name="Llopart A."/>
            <person name="Long M."/>
            <person name="Low L."/>
            <person name="Lozovsky E."/>
            <person name="Lu J."/>
            <person name="Luo M."/>
            <person name="Machado C.A."/>
            <person name="Makalowski W."/>
            <person name="Marzo M."/>
            <person name="Matsuda M."/>
            <person name="Matzkin L."/>
            <person name="McAllister B."/>
            <person name="McBride C.S."/>
            <person name="McKernan B."/>
            <person name="McKernan K."/>
            <person name="Mendez-Lago M."/>
            <person name="Minx P."/>
            <person name="Mollenhauer M.U."/>
            <person name="Montooth K."/>
            <person name="Mount S.M."/>
            <person name="Mu X."/>
            <person name="Myers E."/>
            <person name="Negre B."/>
            <person name="Newfeld S."/>
            <person name="Nielsen R."/>
            <person name="Noor M.A."/>
            <person name="O'Grady P."/>
            <person name="Pachter L."/>
            <person name="Papaceit M."/>
            <person name="Parisi M.J."/>
            <person name="Parisi M."/>
            <person name="Parts L."/>
            <person name="Pedersen J.S."/>
            <person name="Pesole G."/>
            <person name="Phillippy A.M."/>
            <person name="Ponting C.P."/>
            <person name="Pop M."/>
            <person name="Porcelli D."/>
            <person name="Powell J.R."/>
            <person name="Prohaska S."/>
            <person name="Pruitt K."/>
            <person name="Puig M."/>
            <person name="Quesneville H."/>
            <person name="Ram K.R."/>
            <person name="Rand D."/>
            <person name="Rasmussen M.D."/>
            <person name="Reed L.K."/>
            <person name="Reenan R."/>
            <person name="Reily A."/>
            <person name="Remington K.A."/>
            <person name="Rieger T.T."/>
            <person name="Ritchie M.G."/>
            <person name="Robin C."/>
            <person name="Rogers Y.H."/>
            <person name="Rohde C."/>
            <person name="Rozas J."/>
            <person name="Rubenfield M.J."/>
            <person name="Ruiz A."/>
            <person name="Russo S."/>
            <person name="Salzberg S.L."/>
            <person name="Sanchez-Gracia A."/>
            <person name="Saranga D.J."/>
            <person name="Sato H."/>
            <person name="Schaeffer S.W."/>
            <person name="Schatz M.C."/>
            <person name="Schlenke T."/>
            <person name="Schwartz R."/>
            <person name="Segarra C."/>
            <person name="Singh R.S."/>
            <person name="Sirot L."/>
            <person name="Sirota M."/>
            <person name="Sisneros N.B."/>
            <person name="Smith C.D."/>
            <person name="Smith T.F."/>
            <person name="Spieth J."/>
            <person name="Stage D.E."/>
            <person name="Stark A."/>
            <person name="Stephan W."/>
            <person name="Strausberg R.L."/>
            <person name="Strempel S."/>
            <person name="Sturgill D."/>
            <person name="Sutton G."/>
            <person name="Sutton G.G."/>
            <person name="Tao W."/>
            <person name="Teichmann S."/>
            <person name="Tobari Y.N."/>
            <person name="Tomimura Y."/>
            <person name="Tsolas J.M."/>
            <person name="Valente V.L."/>
            <person name="Venter E."/>
            <person name="Venter J.C."/>
            <person name="Vicario S."/>
            <person name="Vieira F.G."/>
            <person name="Vilella A.J."/>
            <person name="Villasante A."/>
            <person name="Walenz B."/>
            <person name="Wang J."/>
            <person name="Wasserman M."/>
            <person name="Watts T."/>
            <person name="Wilson D."/>
            <person name="Wilson R.K."/>
            <person name="Wing R.A."/>
            <person name="Wolfner M.F."/>
            <person name="Wong A."/>
            <person name="Wong G.K."/>
            <person name="Wu C.I."/>
            <person name="Wu G."/>
            <person name="Yamamoto D."/>
            <person name="Yang H.P."/>
            <person name="Yang S.P."/>
            <person name="Yorke J.A."/>
            <person name="Yoshida K."/>
            <person name="Zdobnov E."/>
            <person name="Zhang P."/>
            <person name="Zhang Y."/>
            <person name="Zimin A.V."/>
            <person name="Baldwin J."/>
            <person name="Abdouelleil A."/>
            <person name="Abdulkadir J."/>
            <person name="Abebe A."/>
            <person name="Abera B."/>
            <person name="Abreu J."/>
            <person name="Acer S.C."/>
            <person name="Aftuck L."/>
            <person name="Alexander A."/>
            <person name="An P."/>
            <person name="Anderson E."/>
            <person name="Anderson S."/>
            <person name="Arachi H."/>
            <person name="Azer M."/>
            <person name="Bachantsang P."/>
            <person name="Barry A."/>
            <person name="Bayul T."/>
            <person name="Berlin A."/>
            <person name="Bessette D."/>
            <person name="Bloom T."/>
            <person name="Blye J."/>
            <person name="Boguslavskiy L."/>
            <person name="Bonnet C."/>
            <person name="Boukhgalter B."/>
            <person name="Bourzgui I."/>
            <person name="Brown A."/>
            <person name="Cahill P."/>
            <person name="Channer S."/>
            <person name="Cheshatsang Y."/>
            <person name="Chuda L."/>
            <person name="Citroen M."/>
            <person name="Collymore A."/>
            <person name="Cooke P."/>
            <person name="Costello M."/>
            <person name="D'Aco K."/>
            <person name="Daza R."/>
            <person name="De Haan G."/>
            <person name="DeGray S."/>
            <person name="DeMaso C."/>
            <person name="Dhargay N."/>
            <person name="Dooley K."/>
            <person name="Dooley E."/>
            <person name="Doricent M."/>
            <person name="Dorje P."/>
            <person name="Dorjee K."/>
            <person name="Dupes A."/>
            <person name="Elong R."/>
            <person name="Falk J."/>
            <person name="Farina A."/>
            <person name="Faro S."/>
            <person name="Ferguson D."/>
            <person name="Fisher S."/>
            <person name="Foley C.D."/>
            <person name="Franke A."/>
            <person name="Friedrich D."/>
            <person name="Gadbois L."/>
            <person name="Gearin G."/>
            <person name="Gearin C.R."/>
            <person name="Giannoukos G."/>
            <person name="Goode T."/>
            <person name="Graham J."/>
            <person name="Grandbois E."/>
            <person name="Grewal S."/>
            <person name="Gyaltsen K."/>
            <person name="Hafez N."/>
            <person name="Hagos B."/>
            <person name="Hall J."/>
            <person name="Henson C."/>
            <person name="Hollinger A."/>
            <person name="Honan T."/>
            <person name="Huard M.D."/>
            <person name="Hughes L."/>
            <person name="Hurhula B."/>
            <person name="Husby M.E."/>
            <person name="Kamat A."/>
            <person name="Kanga B."/>
            <person name="Kashin S."/>
            <person name="Khazanovich D."/>
            <person name="Kisner P."/>
            <person name="Lance K."/>
            <person name="Lara M."/>
            <person name="Lee W."/>
            <person name="Lennon N."/>
            <person name="Letendre F."/>
            <person name="LeVine R."/>
            <person name="Lipovsky A."/>
            <person name="Liu X."/>
            <person name="Liu J."/>
            <person name="Liu S."/>
            <person name="Lokyitsang T."/>
            <person name="Lokyitsang Y."/>
            <person name="Lubonja R."/>
            <person name="Lui A."/>
            <person name="MacDonald P."/>
            <person name="Magnisalis V."/>
            <person name="Maru K."/>
            <person name="Matthews C."/>
            <person name="McCusker W."/>
            <person name="McDonough S."/>
            <person name="Mehta T."/>
            <person name="Meldrim J."/>
            <person name="Meneus L."/>
            <person name="Mihai O."/>
            <person name="Mihalev A."/>
            <person name="Mihova T."/>
            <person name="Mittelman R."/>
            <person name="Mlenga V."/>
            <person name="Montmayeur A."/>
            <person name="Mulrain L."/>
            <person name="Navidi A."/>
            <person name="Naylor J."/>
            <person name="Negash T."/>
            <person name="Nguyen T."/>
            <person name="Nguyen N."/>
            <person name="Nicol R."/>
            <person name="Norbu C."/>
            <person name="Norbu N."/>
            <person name="Novod N."/>
            <person name="O'Neill B."/>
            <person name="Osman S."/>
            <person name="Markiewicz E."/>
            <person name="Oyono O.L."/>
            <person name="Patti C."/>
            <person name="Phunkhang P."/>
            <person name="Pierre F."/>
            <person name="Priest M."/>
            <person name="Raghuraman S."/>
            <person name="Rege F."/>
            <person name="Reyes R."/>
            <person name="Rise C."/>
            <person name="Rogov P."/>
            <person name="Ross K."/>
            <person name="Ryan E."/>
            <person name="Settipalli S."/>
            <person name="Shea T."/>
            <person name="Sherpa N."/>
            <person name="Shi L."/>
            <person name="Shih D."/>
            <person name="Sparrow T."/>
            <person name="Spaulding J."/>
            <person name="Stalker J."/>
            <person name="Stange-Thomann N."/>
            <person name="Stavropoulos S."/>
            <person name="Stone C."/>
            <person name="Strader C."/>
            <person name="Tesfaye S."/>
            <person name="Thomson T."/>
            <person name="Thoulutsang Y."/>
            <person name="Thoulutsang D."/>
            <person name="Topham K."/>
            <person name="Topping I."/>
            <person name="Tsamla T."/>
            <person name="Vassiliev H."/>
            <person name="Vo A."/>
            <person name="Wangchuk T."/>
            <person name="Wangdi T."/>
            <person name="Weiand M."/>
            <person name="Wilkinson J."/>
            <person name="Wilson A."/>
            <person name="Yadav S."/>
            <person name="Young G."/>
            <person name="Yu Q."/>
            <person name="Zembek L."/>
            <person name="Zhong D."/>
            <person name="Zimmer A."/>
            <person name="Zwirko Z."/>
            <person name="Jaffe D.B."/>
            <person name="Alvarez P."/>
            <person name="Brockman W."/>
            <person name="Butler J."/>
            <person name="Chin C."/>
            <person name="Gnerre S."/>
            <person name="Grabherr M."/>
            <person name="Kleber M."/>
            <person name="Mauceli E."/>
            <person name="MacCallum I."/>
        </authorList>
    </citation>
    <scope>NUCLEOTIDE SEQUENCE [LARGE SCALE GENOMIC DNA]</scope>
    <source>
        <strain evidence="3">Tucson 15287-2541.00</strain>
    </source>
</reference>
<dbReference type="eggNOG" id="KOG0713">
    <property type="taxonomic scope" value="Eukaryota"/>
</dbReference>
<sequence>MVTRNLGPGRFQMIQQTVCDECPNVKLVNEERTLEIEVEQGMVDGQETRFVAEGEPHIDGEPGDLLVRVQQMPHSRFLRKGDDLYTNVTISLQDALIGFTMEIKHLDGHRVSVTREKITWPGARIRKKGEGMPNFENNNLTGNLYITFDVEFPKQDLTEEHKEALKSILEQSSINRVYNGL</sequence>
<dbReference type="InterPro" id="IPR051736">
    <property type="entry name" value="DnaJ-B11-like"/>
</dbReference>
<organism evidence="3">
    <name type="scientific">Drosophila grimshawi</name>
    <name type="common">Hawaiian fruit fly</name>
    <name type="synonym">Idiomyia grimshawi</name>
    <dbReference type="NCBI Taxonomy" id="7222"/>
    <lineage>
        <taxon>Eukaryota</taxon>
        <taxon>Metazoa</taxon>
        <taxon>Ecdysozoa</taxon>
        <taxon>Arthropoda</taxon>
        <taxon>Hexapoda</taxon>
        <taxon>Insecta</taxon>
        <taxon>Pterygota</taxon>
        <taxon>Neoptera</taxon>
        <taxon>Endopterygota</taxon>
        <taxon>Diptera</taxon>
        <taxon>Brachycera</taxon>
        <taxon>Muscomorpha</taxon>
        <taxon>Ephydroidea</taxon>
        <taxon>Drosophilidae</taxon>
        <taxon>Drosophila</taxon>
        <taxon>Hawaiian Drosophila</taxon>
    </lineage>
</organism>
<dbReference type="GO" id="GO:0005783">
    <property type="term" value="C:endoplasmic reticulum"/>
    <property type="evidence" value="ECO:0007669"/>
    <property type="project" value="TreeGrafter"/>
</dbReference>